<proteinExistence type="predicted"/>
<evidence type="ECO:0000313" key="2">
    <source>
        <dbReference type="Proteomes" id="UP000823399"/>
    </source>
</evidence>
<dbReference type="GeneID" id="64700764"/>
<evidence type="ECO:0000313" key="1">
    <source>
        <dbReference type="EMBL" id="KAG2097767.1"/>
    </source>
</evidence>
<protein>
    <submittedName>
        <fullName evidence="1">Uncharacterized protein</fullName>
    </submittedName>
</protein>
<sequence>MKFGHELGTSEFSWSHVYIALPRRIRLLNRTHSRCMMFWVDHPIYKSKAITFSPITKNIIQNPDPASSGTMKFISITTIIMSAAVLAGIVTAQDPTGMPCDQRVLAEKYECEWVPGYNSGFAYLFFCSAQSTQVVVQTCSCMDCCNVVSGGVGAGGSYNCT</sequence>
<dbReference type="OrthoDB" id="2606864at2759"/>
<dbReference type="RefSeq" id="XP_041288666.1">
    <property type="nucleotide sequence ID" value="XM_041438505.1"/>
</dbReference>
<dbReference type="AlphaFoldDB" id="A0A9P7EYA2"/>
<dbReference type="Proteomes" id="UP000823399">
    <property type="component" value="Unassembled WGS sequence"/>
</dbReference>
<gene>
    <name evidence="1" type="ORF">F5147DRAFT_714860</name>
</gene>
<reference evidence="1" key="1">
    <citation type="journal article" date="2020" name="New Phytol.">
        <title>Comparative genomics reveals dynamic genome evolution in host specialist ectomycorrhizal fungi.</title>
        <authorList>
            <person name="Lofgren L.A."/>
            <person name="Nguyen N.H."/>
            <person name="Vilgalys R."/>
            <person name="Ruytinx J."/>
            <person name="Liao H.L."/>
            <person name="Branco S."/>
            <person name="Kuo A."/>
            <person name="LaButti K."/>
            <person name="Lipzen A."/>
            <person name="Andreopoulos W."/>
            <person name="Pangilinan J."/>
            <person name="Riley R."/>
            <person name="Hundley H."/>
            <person name="Na H."/>
            <person name="Barry K."/>
            <person name="Grigoriev I.V."/>
            <person name="Stajich J.E."/>
            <person name="Kennedy P.G."/>
        </authorList>
    </citation>
    <scope>NUCLEOTIDE SEQUENCE</scope>
    <source>
        <strain evidence="1">FC423</strain>
    </source>
</reference>
<name>A0A9P7EYA2_9AGAM</name>
<accession>A0A9P7EYA2</accession>
<comment type="caution">
    <text evidence="1">The sequence shown here is derived from an EMBL/GenBank/DDBJ whole genome shotgun (WGS) entry which is preliminary data.</text>
</comment>
<organism evidence="1 2">
    <name type="scientific">Suillus discolor</name>
    <dbReference type="NCBI Taxonomy" id="1912936"/>
    <lineage>
        <taxon>Eukaryota</taxon>
        <taxon>Fungi</taxon>
        <taxon>Dikarya</taxon>
        <taxon>Basidiomycota</taxon>
        <taxon>Agaricomycotina</taxon>
        <taxon>Agaricomycetes</taxon>
        <taxon>Agaricomycetidae</taxon>
        <taxon>Boletales</taxon>
        <taxon>Suillineae</taxon>
        <taxon>Suillaceae</taxon>
        <taxon>Suillus</taxon>
    </lineage>
</organism>
<keyword evidence="2" id="KW-1185">Reference proteome</keyword>
<dbReference type="EMBL" id="JABBWM010000064">
    <property type="protein sequence ID" value="KAG2097767.1"/>
    <property type="molecule type" value="Genomic_DNA"/>
</dbReference>